<keyword evidence="3" id="KW-0862">Zinc</keyword>
<dbReference type="EMBL" id="MNCJ02000328">
    <property type="protein sequence ID" value="KAF5773918.1"/>
    <property type="molecule type" value="Genomic_DNA"/>
</dbReference>
<dbReference type="SMART" id="SM00249">
    <property type="entry name" value="PHD"/>
    <property type="match status" value="1"/>
</dbReference>
<dbReference type="InterPro" id="IPR019787">
    <property type="entry name" value="Znf_PHD-finger"/>
</dbReference>
<evidence type="ECO:0000256" key="2">
    <source>
        <dbReference type="ARBA" id="ARBA00022771"/>
    </source>
</evidence>
<dbReference type="PANTHER" id="PTHR47527:SF3">
    <property type="entry name" value="RING_FYVE_PHD ZINC FINGER SUPERFAMILY PROTEIN"/>
    <property type="match status" value="1"/>
</dbReference>
<reference evidence="8" key="3">
    <citation type="submission" date="2020-06" db="EMBL/GenBank/DDBJ databases">
        <title>Helianthus annuus Genome sequencing and assembly Release 2.</title>
        <authorList>
            <person name="Gouzy J."/>
            <person name="Langlade N."/>
            <person name="Munos S."/>
        </authorList>
    </citation>
    <scope>NUCLEOTIDE SEQUENCE</scope>
    <source>
        <tissue evidence="8">Leaves</tissue>
    </source>
</reference>
<dbReference type="Pfam" id="PF25073">
    <property type="entry name" value="DUF7797"/>
    <property type="match status" value="1"/>
</dbReference>
<dbReference type="PANTHER" id="PTHR47527">
    <property type="entry name" value="RING/FYVE/PHD ZINC FINGER SUPERFAMILY PROTEIN"/>
    <property type="match status" value="1"/>
</dbReference>
<dbReference type="SMART" id="SM00439">
    <property type="entry name" value="BAH"/>
    <property type="match status" value="1"/>
</dbReference>
<feature type="compositionally biased region" description="Polar residues" evidence="5">
    <location>
        <begin position="374"/>
        <end position="390"/>
    </location>
</feature>
<keyword evidence="10" id="KW-1185">Reference proteome</keyword>
<reference evidence="8 10" key="1">
    <citation type="journal article" date="2017" name="Nature">
        <title>The sunflower genome provides insights into oil metabolism, flowering and Asterid evolution.</title>
        <authorList>
            <person name="Badouin H."/>
            <person name="Gouzy J."/>
            <person name="Grassa C.J."/>
            <person name="Murat F."/>
            <person name="Staton S.E."/>
            <person name="Cottret L."/>
            <person name="Lelandais-Briere C."/>
            <person name="Owens G.L."/>
            <person name="Carrere S."/>
            <person name="Mayjonade B."/>
            <person name="Legrand L."/>
            <person name="Gill N."/>
            <person name="Kane N.C."/>
            <person name="Bowers J.E."/>
            <person name="Hubner S."/>
            <person name="Bellec A."/>
            <person name="Berard A."/>
            <person name="Berges H."/>
            <person name="Blanchet N."/>
            <person name="Boniface M.C."/>
            <person name="Brunel D."/>
            <person name="Catrice O."/>
            <person name="Chaidir N."/>
            <person name="Claudel C."/>
            <person name="Donnadieu C."/>
            <person name="Faraut T."/>
            <person name="Fievet G."/>
            <person name="Helmstetter N."/>
            <person name="King M."/>
            <person name="Knapp S.J."/>
            <person name="Lai Z."/>
            <person name="Le Paslier M.C."/>
            <person name="Lippi Y."/>
            <person name="Lorenzon L."/>
            <person name="Mandel J.R."/>
            <person name="Marage G."/>
            <person name="Marchand G."/>
            <person name="Marquand E."/>
            <person name="Bret-Mestries E."/>
            <person name="Morien E."/>
            <person name="Nambeesan S."/>
            <person name="Nguyen T."/>
            <person name="Pegot-Espagnet P."/>
            <person name="Pouilly N."/>
            <person name="Raftis F."/>
            <person name="Sallet E."/>
            <person name="Schiex T."/>
            <person name="Thomas J."/>
            <person name="Vandecasteele C."/>
            <person name="Vares D."/>
            <person name="Vear F."/>
            <person name="Vautrin S."/>
            <person name="Crespi M."/>
            <person name="Mangin B."/>
            <person name="Burke J.M."/>
            <person name="Salse J."/>
            <person name="Munos S."/>
            <person name="Vincourt P."/>
            <person name="Rieseberg L.H."/>
            <person name="Langlade N.B."/>
        </authorList>
    </citation>
    <scope>NUCLEOTIDE SEQUENCE [LARGE SCALE GENOMIC DNA]</scope>
    <source>
        <strain evidence="10">cv. SF193</strain>
        <tissue evidence="8">Leaves</tissue>
    </source>
</reference>
<feature type="domain" description="BAH" evidence="7">
    <location>
        <begin position="457"/>
        <end position="583"/>
    </location>
</feature>
<evidence type="ECO:0000256" key="1">
    <source>
        <dbReference type="ARBA" id="ARBA00022723"/>
    </source>
</evidence>
<dbReference type="InterPro" id="IPR013083">
    <property type="entry name" value="Znf_RING/FYVE/PHD"/>
</dbReference>
<dbReference type="AlphaFoldDB" id="A0A251ST60"/>
<evidence type="ECO:0000256" key="3">
    <source>
        <dbReference type="ARBA" id="ARBA00022833"/>
    </source>
</evidence>
<feature type="region of interest" description="Disordered" evidence="5">
    <location>
        <begin position="374"/>
        <end position="407"/>
    </location>
</feature>
<dbReference type="STRING" id="4232.A0A251ST60"/>
<dbReference type="InParanoid" id="A0A251ST60"/>
<dbReference type="PROSITE" id="PS01359">
    <property type="entry name" value="ZF_PHD_1"/>
    <property type="match status" value="1"/>
</dbReference>
<evidence type="ECO:0000313" key="8">
    <source>
        <dbReference type="EMBL" id="KAF5773918.1"/>
    </source>
</evidence>
<dbReference type="Pfam" id="PF01426">
    <property type="entry name" value="BAH"/>
    <property type="match status" value="1"/>
</dbReference>
<keyword evidence="2 4" id="KW-0863">Zinc-finger</keyword>
<gene>
    <name evidence="9" type="ORF">HannXRQ_Chr13g0408281</name>
    <name evidence="8" type="ORF">HanXRQr2_Chr13g0594211</name>
</gene>
<feature type="compositionally biased region" description="Basic and acidic residues" evidence="5">
    <location>
        <begin position="391"/>
        <end position="405"/>
    </location>
</feature>
<feature type="compositionally biased region" description="Polar residues" evidence="5">
    <location>
        <begin position="337"/>
        <end position="351"/>
    </location>
</feature>
<accession>A0A251ST60</accession>
<feature type="domain" description="PHD-type" evidence="6">
    <location>
        <begin position="267"/>
        <end position="321"/>
    </location>
</feature>
<protein>
    <submittedName>
        <fullName evidence="8">Chromatin regulator PHD family</fullName>
    </submittedName>
    <submittedName>
        <fullName evidence="9">Putative bromo adjacent homology (BAH) domain, Zinc finger, RING/FYVE/PHD-type</fullName>
    </submittedName>
</protein>
<proteinExistence type="predicted"/>
<feature type="region of interest" description="Disordered" evidence="5">
    <location>
        <begin position="337"/>
        <end position="357"/>
    </location>
</feature>
<name>A0A251ST60_HELAN</name>
<dbReference type="Gramene" id="mRNA:HanXRQr2_Chr13g0594211">
    <property type="protein sequence ID" value="mRNA:HanXRQr2_Chr13g0594211"/>
    <property type="gene ID" value="HanXRQr2_Chr13g0594211"/>
</dbReference>
<evidence type="ECO:0000259" key="6">
    <source>
        <dbReference type="PROSITE" id="PS50016"/>
    </source>
</evidence>
<dbReference type="EMBL" id="CM007902">
    <property type="protein sequence ID" value="OTG02010.1"/>
    <property type="molecule type" value="Genomic_DNA"/>
</dbReference>
<dbReference type="InterPro" id="IPR056699">
    <property type="entry name" value="DUF7797"/>
</dbReference>
<dbReference type="InterPro" id="IPR019786">
    <property type="entry name" value="Zinc_finger_PHD-type_CS"/>
</dbReference>
<dbReference type="OrthoDB" id="787137at2759"/>
<dbReference type="CDD" id="cd04370">
    <property type="entry name" value="BAH"/>
    <property type="match status" value="1"/>
</dbReference>
<evidence type="ECO:0000313" key="10">
    <source>
        <dbReference type="Proteomes" id="UP000215914"/>
    </source>
</evidence>
<dbReference type="Gene3D" id="2.30.30.490">
    <property type="match status" value="1"/>
</dbReference>
<dbReference type="PROSITE" id="PS50016">
    <property type="entry name" value="ZF_PHD_2"/>
    <property type="match status" value="1"/>
</dbReference>
<dbReference type="SUPFAM" id="SSF57903">
    <property type="entry name" value="FYVE/PHD zinc finger"/>
    <property type="match status" value="1"/>
</dbReference>
<dbReference type="FunCoup" id="A0A251ST60">
    <property type="interactions" value="2134"/>
</dbReference>
<organism evidence="9 10">
    <name type="scientific">Helianthus annuus</name>
    <name type="common">Common sunflower</name>
    <dbReference type="NCBI Taxonomy" id="4232"/>
    <lineage>
        <taxon>Eukaryota</taxon>
        <taxon>Viridiplantae</taxon>
        <taxon>Streptophyta</taxon>
        <taxon>Embryophyta</taxon>
        <taxon>Tracheophyta</taxon>
        <taxon>Spermatophyta</taxon>
        <taxon>Magnoliopsida</taxon>
        <taxon>eudicotyledons</taxon>
        <taxon>Gunneridae</taxon>
        <taxon>Pentapetalae</taxon>
        <taxon>asterids</taxon>
        <taxon>campanulids</taxon>
        <taxon>Asterales</taxon>
        <taxon>Asteraceae</taxon>
        <taxon>Asteroideae</taxon>
        <taxon>Heliantheae alliance</taxon>
        <taxon>Heliantheae</taxon>
        <taxon>Helianthus</taxon>
    </lineage>
</organism>
<dbReference type="Gene3D" id="3.30.40.10">
    <property type="entry name" value="Zinc/RING finger domain, C3HC4 (zinc finger)"/>
    <property type="match status" value="1"/>
</dbReference>
<dbReference type="Proteomes" id="UP000215914">
    <property type="component" value="Chromosome 13"/>
</dbReference>
<dbReference type="GO" id="GO:0003682">
    <property type="term" value="F:chromatin binding"/>
    <property type="evidence" value="ECO:0007669"/>
    <property type="project" value="InterPro"/>
</dbReference>
<dbReference type="PROSITE" id="PS51038">
    <property type="entry name" value="BAH"/>
    <property type="match status" value="1"/>
</dbReference>
<evidence type="ECO:0000259" key="7">
    <source>
        <dbReference type="PROSITE" id="PS51038"/>
    </source>
</evidence>
<dbReference type="InterPro" id="IPR001025">
    <property type="entry name" value="BAH_dom"/>
</dbReference>
<dbReference type="InterPro" id="IPR001965">
    <property type="entry name" value="Znf_PHD"/>
</dbReference>
<sequence length="584" mass="64758">MDETSTTPFVGSKRAFEDEIGTDFVHKKVKLAGDLKKVAEIVLVLAAMGRMRGGRGPTTAEAEMMVEARGRLVEVCEEFAPKDVFCRDVFGTVVEDLGFGGVREVKVGVLSVSIKQKLELAKQKMEKSEAFALHSATYIPHAVETVPSGKADHVPVSSRSFQNVSYVVHASPNSDSRTLPYQLPTSEVRPVGPNVLTGSHLGRCSIASPIDHLTNVNHHKQHQTNFVQPPAANTHNEVAKIVQKVLQSHMPDHHTWNPPSRDYMNKQLTCQTCKSMINEVDTVLICDACEKGYHLRCLQCNPKSIFGDECREWHCAKCLAISNGKPLPLKYGRVMRNVNTPKRPTSSSGGQPSLEKKVTSSDENFNQCLMSANGDSVSQTSTTQNGIKFDSNSKGENGKTEEVVEKGNIVKRSENCTTVRENEGSSPSSVQDVEWVGGVINEIDGKVYYGSCCISGTTYKLQDYALFSFTGNLMPNKLQSMWEDNKTNEKWVTVTRCFFPDDLPEGVGRPCAPESSEVYESNHETTLAAGMIHGPCEVLPPHKFSEERVIQAHSQTNAFDKPNRVFLCKWFYDEKKRLFRDVTC</sequence>
<dbReference type="InterPro" id="IPR011011">
    <property type="entry name" value="Znf_FYVE_PHD"/>
</dbReference>
<keyword evidence="1" id="KW-0479">Metal-binding</keyword>
<dbReference type="InterPro" id="IPR043151">
    <property type="entry name" value="BAH_sf"/>
</dbReference>
<dbReference type="GO" id="GO:0008270">
    <property type="term" value="F:zinc ion binding"/>
    <property type="evidence" value="ECO:0007669"/>
    <property type="project" value="UniProtKB-KW"/>
</dbReference>
<reference evidence="9" key="2">
    <citation type="submission" date="2017-02" db="EMBL/GenBank/DDBJ databases">
        <title>Sunflower complete genome.</title>
        <authorList>
            <person name="Langlade N."/>
            <person name="Munos S."/>
        </authorList>
    </citation>
    <scope>NUCLEOTIDE SEQUENCE [LARGE SCALE GENOMIC DNA]</scope>
    <source>
        <tissue evidence="9">Leaves</tissue>
    </source>
</reference>
<dbReference type="OMA" id="ANTHNEV"/>
<evidence type="ECO:0000256" key="4">
    <source>
        <dbReference type="PROSITE-ProRule" id="PRU00146"/>
    </source>
</evidence>
<evidence type="ECO:0000256" key="5">
    <source>
        <dbReference type="SAM" id="MobiDB-lite"/>
    </source>
</evidence>
<evidence type="ECO:0000313" key="9">
    <source>
        <dbReference type="EMBL" id="OTG02010.1"/>
    </source>
</evidence>